<accession>A0A8T0JBF8</accession>
<feature type="region of interest" description="Disordered" evidence="9">
    <location>
        <begin position="749"/>
        <end position="814"/>
    </location>
</feature>
<dbReference type="GO" id="GO:0019706">
    <property type="term" value="F:protein-cysteine S-palmitoyltransferase activity"/>
    <property type="evidence" value="ECO:0007669"/>
    <property type="project" value="UniProtKB-EC"/>
</dbReference>
<keyword evidence="6 8" id="KW-0472">Membrane</keyword>
<keyword evidence="5 8" id="KW-1133">Transmembrane helix</keyword>
<dbReference type="EMBL" id="CM026421">
    <property type="protein sequence ID" value="KAG0593250.1"/>
    <property type="molecule type" value="Genomic_DNA"/>
</dbReference>
<feature type="transmembrane region" description="Helical" evidence="8">
    <location>
        <begin position="257"/>
        <end position="287"/>
    </location>
</feature>
<evidence type="ECO:0000256" key="2">
    <source>
        <dbReference type="ARBA" id="ARBA00008574"/>
    </source>
</evidence>
<evidence type="ECO:0000256" key="5">
    <source>
        <dbReference type="ARBA" id="ARBA00022989"/>
    </source>
</evidence>
<dbReference type="GO" id="GO:0006612">
    <property type="term" value="P:protein targeting to membrane"/>
    <property type="evidence" value="ECO:0007669"/>
    <property type="project" value="TreeGrafter"/>
</dbReference>
<sequence>MVRRHGWQLPAHTFQVVAITVYFLLATAFYVFLAPFLWIGGLESAAFALYSPLFITVLLLYMRCSAINPADPGVLKNQPLSKHDENSSFSQISGDVTPGTSSVLSALQSDGEYDRKSSHAEQVRVGWGKTPGLCSFTGLCMLSCGWLVQDDFCYNEAKYEHPVPEEDILFCTLCNAEVRKYSKHCRSCDKCVDGFDHHCRWLNNCVGRKNYSTFIALMATSLLLLVLEWGIGAAVFIRCFVDRRGTLDQIYSKLGNGFSMFPFACIVLVCTLVAFLASVPLGELFFFHLILMRKGISTYEYVVAMRAQAEAQAEPVVAEEESEMSSPGASTTTGVSGGSSFGLQMRGGGSWCTPPRIFIEHQDEDLDMAPGRVSSTVDPDAAGRPKKKAPGNVRISAWRLAKLNAQEASRAAAKARDKSSVLQKLGTTREMAANIPETDYSSSSNMSTRSAVSMDYPALQRSLQRAPPTKVLTPRGVPSLNPDLSRTHASRVPILVGHSSEPGYADSDIRSSISSHSITSTIPESLSPLPAEIKYGLTEQQFSRLAAVGQLHGSATTGESMPSASSASPAIDFPSPGGRLSWPSFQGNAPTGRTHVVPPWDRVGVPSGQDFDASNSNASEDPSVRPSRERNIFLRDNRRGAVFWSRPGLGKYGGDPSVVRPQSRILFGGSGISTSTYPSQVVRTWPKNPLAVDASESELEVATGTSGVSASRSPTPPPLNPSPVLPSQATPPESFSIFFGPPIVPVGDGMKGYRREASSSQPAPPKPVAEPRDEGVQIQIPGESRLTVSPPVLTPRSQVPPRSKSPTFVPRSKH</sequence>
<feature type="compositionally biased region" description="Low complexity" evidence="9">
    <location>
        <begin position="325"/>
        <end position="334"/>
    </location>
</feature>
<keyword evidence="7 8" id="KW-0012">Acyltransferase</keyword>
<dbReference type="GO" id="GO:0005783">
    <property type="term" value="C:endoplasmic reticulum"/>
    <property type="evidence" value="ECO:0007669"/>
    <property type="project" value="TreeGrafter"/>
</dbReference>
<feature type="transmembrane region" description="Helical" evidence="8">
    <location>
        <begin position="45"/>
        <end position="62"/>
    </location>
</feature>
<keyword evidence="4 8" id="KW-0812">Transmembrane</keyword>
<dbReference type="GO" id="GO:0005794">
    <property type="term" value="C:Golgi apparatus"/>
    <property type="evidence" value="ECO:0007669"/>
    <property type="project" value="TreeGrafter"/>
</dbReference>
<dbReference type="InterPro" id="IPR039859">
    <property type="entry name" value="PFA4/ZDH16/20/ERF2-like"/>
</dbReference>
<proteinExistence type="inferred from homology"/>
<evidence type="ECO:0000256" key="4">
    <source>
        <dbReference type="ARBA" id="ARBA00022692"/>
    </source>
</evidence>
<dbReference type="InterPro" id="IPR001594">
    <property type="entry name" value="Palmitoyltrfase_DHHC"/>
</dbReference>
<feature type="domain" description="Palmitoyltransferase DHHC" evidence="10">
    <location>
        <begin position="169"/>
        <end position="302"/>
    </location>
</feature>
<evidence type="ECO:0000256" key="9">
    <source>
        <dbReference type="SAM" id="MobiDB-lite"/>
    </source>
</evidence>
<comment type="subcellular location">
    <subcellularLocation>
        <location evidence="1">Membrane</location>
        <topology evidence="1">Multi-pass membrane protein</topology>
    </subcellularLocation>
</comment>
<dbReference type="AlphaFoldDB" id="A0A8T0JBF8"/>
<dbReference type="Proteomes" id="UP000822688">
    <property type="component" value="Chromosome 1"/>
</dbReference>
<dbReference type="GO" id="GO:0016020">
    <property type="term" value="C:membrane"/>
    <property type="evidence" value="ECO:0007669"/>
    <property type="project" value="UniProtKB-SubCell"/>
</dbReference>
<evidence type="ECO:0000256" key="8">
    <source>
        <dbReference type="RuleBase" id="RU079119"/>
    </source>
</evidence>
<feature type="transmembrane region" description="Helical" evidence="8">
    <location>
        <begin position="214"/>
        <end position="237"/>
    </location>
</feature>
<feature type="compositionally biased region" description="Low complexity" evidence="9">
    <location>
        <begin position="560"/>
        <end position="576"/>
    </location>
</feature>
<comment type="caution">
    <text evidence="11">The sequence shown here is derived from an EMBL/GenBank/DDBJ whole genome shotgun (WGS) entry which is preliminary data.</text>
</comment>
<evidence type="ECO:0000259" key="10">
    <source>
        <dbReference type="Pfam" id="PF01529"/>
    </source>
</evidence>
<dbReference type="PROSITE" id="PS50216">
    <property type="entry name" value="DHHC"/>
    <property type="match status" value="1"/>
</dbReference>
<comment type="domain">
    <text evidence="8">The DHHC domain is required for palmitoyltransferase activity.</text>
</comment>
<gene>
    <name evidence="11" type="ORF">KC19_1G315600</name>
</gene>
<protein>
    <recommendedName>
        <fullName evidence="8">S-acyltransferase</fullName>
        <ecNumber evidence="8">2.3.1.225</ecNumber>
    </recommendedName>
    <alternativeName>
        <fullName evidence="8">Palmitoyltransferase</fullName>
    </alternativeName>
</protein>
<comment type="similarity">
    <text evidence="2 8">Belongs to the DHHC palmitoyltransferase family.</text>
</comment>
<feature type="region of interest" description="Disordered" evidence="9">
    <location>
        <begin position="695"/>
        <end position="732"/>
    </location>
</feature>
<feature type="compositionally biased region" description="Pro residues" evidence="9">
    <location>
        <begin position="714"/>
        <end position="724"/>
    </location>
</feature>
<feature type="transmembrane region" description="Helical" evidence="8">
    <location>
        <begin position="12"/>
        <end position="39"/>
    </location>
</feature>
<evidence type="ECO:0000313" key="11">
    <source>
        <dbReference type="EMBL" id="KAG0593250.1"/>
    </source>
</evidence>
<dbReference type="Pfam" id="PF01529">
    <property type="entry name" value="DHHC"/>
    <property type="match status" value="1"/>
</dbReference>
<name>A0A8T0JBF8_CERPU</name>
<comment type="catalytic activity">
    <reaction evidence="8">
        <text>L-cysteinyl-[protein] + hexadecanoyl-CoA = S-hexadecanoyl-L-cysteinyl-[protein] + CoA</text>
        <dbReference type="Rhea" id="RHEA:36683"/>
        <dbReference type="Rhea" id="RHEA-COMP:10131"/>
        <dbReference type="Rhea" id="RHEA-COMP:11032"/>
        <dbReference type="ChEBI" id="CHEBI:29950"/>
        <dbReference type="ChEBI" id="CHEBI:57287"/>
        <dbReference type="ChEBI" id="CHEBI:57379"/>
        <dbReference type="ChEBI" id="CHEBI:74151"/>
        <dbReference type="EC" id="2.3.1.225"/>
    </reaction>
</comment>
<evidence type="ECO:0000256" key="1">
    <source>
        <dbReference type="ARBA" id="ARBA00004141"/>
    </source>
</evidence>
<keyword evidence="3 8" id="KW-0808">Transferase</keyword>
<evidence type="ECO:0000256" key="7">
    <source>
        <dbReference type="ARBA" id="ARBA00023315"/>
    </source>
</evidence>
<dbReference type="PANTHER" id="PTHR22883:SF203">
    <property type="entry name" value="PALMITOYLTRANSFERASE"/>
    <property type="match status" value="1"/>
</dbReference>
<evidence type="ECO:0000313" key="12">
    <source>
        <dbReference type="Proteomes" id="UP000822688"/>
    </source>
</evidence>
<dbReference type="PANTHER" id="PTHR22883">
    <property type="entry name" value="ZINC FINGER DHHC DOMAIN CONTAINING PROTEIN"/>
    <property type="match status" value="1"/>
</dbReference>
<feature type="region of interest" description="Disordered" evidence="9">
    <location>
        <begin position="318"/>
        <end position="337"/>
    </location>
</feature>
<organism evidence="11 12">
    <name type="scientific">Ceratodon purpureus</name>
    <name type="common">Fire moss</name>
    <name type="synonym">Dicranum purpureum</name>
    <dbReference type="NCBI Taxonomy" id="3225"/>
    <lineage>
        <taxon>Eukaryota</taxon>
        <taxon>Viridiplantae</taxon>
        <taxon>Streptophyta</taxon>
        <taxon>Embryophyta</taxon>
        <taxon>Bryophyta</taxon>
        <taxon>Bryophytina</taxon>
        <taxon>Bryopsida</taxon>
        <taxon>Dicranidae</taxon>
        <taxon>Pseudoditrichales</taxon>
        <taxon>Ditrichaceae</taxon>
        <taxon>Ceratodon</taxon>
    </lineage>
</organism>
<reference evidence="11" key="1">
    <citation type="submission" date="2020-06" db="EMBL/GenBank/DDBJ databases">
        <title>WGS assembly of Ceratodon purpureus strain R40.</title>
        <authorList>
            <person name="Carey S.B."/>
            <person name="Jenkins J."/>
            <person name="Shu S."/>
            <person name="Lovell J.T."/>
            <person name="Sreedasyam A."/>
            <person name="Maumus F."/>
            <person name="Tiley G.P."/>
            <person name="Fernandez-Pozo N."/>
            <person name="Barry K."/>
            <person name="Chen C."/>
            <person name="Wang M."/>
            <person name="Lipzen A."/>
            <person name="Daum C."/>
            <person name="Saski C.A."/>
            <person name="Payton A.C."/>
            <person name="Mcbreen J.C."/>
            <person name="Conrad R.E."/>
            <person name="Kollar L.M."/>
            <person name="Olsson S."/>
            <person name="Huttunen S."/>
            <person name="Landis J.B."/>
            <person name="Wickett N.J."/>
            <person name="Johnson M.G."/>
            <person name="Rensing S.A."/>
            <person name="Grimwood J."/>
            <person name="Schmutz J."/>
            <person name="Mcdaniel S.F."/>
        </authorList>
    </citation>
    <scope>NUCLEOTIDE SEQUENCE</scope>
    <source>
        <strain evidence="11">R40</strain>
    </source>
</reference>
<evidence type="ECO:0000256" key="6">
    <source>
        <dbReference type="ARBA" id="ARBA00023136"/>
    </source>
</evidence>
<keyword evidence="12" id="KW-1185">Reference proteome</keyword>
<feature type="region of interest" description="Disordered" evidence="9">
    <location>
        <begin position="553"/>
        <end position="630"/>
    </location>
</feature>
<dbReference type="EC" id="2.3.1.225" evidence="8"/>
<evidence type="ECO:0000256" key="3">
    <source>
        <dbReference type="ARBA" id="ARBA00022679"/>
    </source>
</evidence>